<dbReference type="EMBL" id="OU893344">
    <property type="protein sequence ID" value="CAG9785306.1"/>
    <property type="molecule type" value="Genomic_DNA"/>
</dbReference>
<sequence length="145" mass="15986">MKLRKQVDGCIASLVNMLVVCHAVMQNEAILALTLLAMESLNKSPVDDPDDFDCEESFISQLIKSEIGKHVAVLIDTNCAKMPIEVAENLLAFLDITSKKNDIALDYKNAKVHESLKKFNDARKDFSDDLKVCIGSVANVISNNC</sequence>
<organism evidence="1 2">
    <name type="scientific">Diatraea saccharalis</name>
    <name type="common">sugarcane borer</name>
    <dbReference type="NCBI Taxonomy" id="40085"/>
    <lineage>
        <taxon>Eukaryota</taxon>
        <taxon>Metazoa</taxon>
        <taxon>Ecdysozoa</taxon>
        <taxon>Arthropoda</taxon>
        <taxon>Hexapoda</taxon>
        <taxon>Insecta</taxon>
        <taxon>Pterygota</taxon>
        <taxon>Neoptera</taxon>
        <taxon>Endopterygota</taxon>
        <taxon>Lepidoptera</taxon>
        <taxon>Glossata</taxon>
        <taxon>Ditrysia</taxon>
        <taxon>Pyraloidea</taxon>
        <taxon>Crambidae</taxon>
        <taxon>Crambinae</taxon>
        <taxon>Diatraea</taxon>
    </lineage>
</organism>
<evidence type="ECO:0000313" key="1">
    <source>
        <dbReference type="EMBL" id="CAG9785306.1"/>
    </source>
</evidence>
<name>A0A9N9WBG1_9NEOP</name>
<evidence type="ECO:0000313" key="2">
    <source>
        <dbReference type="Proteomes" id="UP001153714"/>
    </source>
</evidence>
<accession>A0A9N9WBG1</accession>
<dbReference type="OrthoDB" id="26149at2759"/>
<dbReference type="AlphaFoldDB" id="A0A9N9WBG1"/>
<dbReference type="Proteomes" id="UP001153714">
    <property type="component" value="Chromosome 13"/>
</dbReference>
<protein>
    <submittedName>
        <fullName evidence="1">Uncharacterized protein</fullName>
    </submittedName>
</protein>
<gene>
    <name evidence="1" type="ORF">DIATSA_LOCUS3348</name>
</gene>
<reference evidence="1" key="1">
    <citation type="submission" date="2021-12" db="EMBL/GenBank/DDBJ databases">
        <authorList>
            <person name="King R."/>
        </authorList>
    </citation>
    <scope>NUCLEOTIDE SEQUENCE</scope>
</reference>
<proteinExistence type="predicted"/>
<reference evidence="1" key="2">
    <citation type="submission" date="2022-10" db="EMBL/GenBank/DDBJ databases">
        <authorList>
            <consortium name="ENA_rothamsted_submissions"/>
            <consortium name="culmorum"/>
            <person name="King R."/>
        </authorList>
    </citation>
    <scope>NUCLEOTIDE SEQUENCE</scope>
</reference>
<keyword evidence="2" id="KW-1185">Reference proteome</keyword>